<feature type="transmembrane region" description="Helical" evidence="5">
    <location>
        <begin position="12"/>
        <end position="32"/>
    </location>
</feature>
<feature type="transmembrane region" description="Helical" evidence="5">
    <location>
        <begin position="44"/>
        <end position="65"/>
    </location>
</feature>
<feature type="transmembrane region" description="Helical" evidence="5">
    <location>
        <begin position="253"/>
        <end position="272"/>
    </location>
</feature>
<dbReference type="InterPro" id="IPR002293">
    <property type="entry name" value="AA/rel_permease1"/>
</dbReference>
<feature type="transmembrane region" description="Helical" evidence="5">
    <location>
        <begin position="91"/>
        <end position="118"/>
    </location>
</feature>
<feature type="transmembrane region" description="Helical" evidence="5">
    <location>
        <begin position="414"/>
        <end position="437"/>
    </location>
</feature>
<evidence type="ECO:0000256" key="5">
    <source>
        <dbReference type="SAM" id="Phobius"/>
    </source>
</evidence>
<comment type="subcellular location">
    <subcellularLocation>
        <location evidence="1">Membrane</location>
        <topology evidence="1">Multi-pass membrane protein</topology>
    </subcellularLocation>
</comment>
<feature type="transmembrane region" description="Helical" evidence="5">
    <location>
        <begin position="381"/>
        <end position="402"/>
    </location>
</feature>
<dbReference type="Proteomes" id="UP001064632">
    <property type="component" value="Chromosome"/>
</dbReference>
<gene>
    <name evidence="6" type="ORF">N4264_05460</name>
</gene>
<name>A0ABY6BGF6_9GAMM</name>
<dbReference type="Pfam" id="PF13520">
    <property type="entry name" value="AA_permease_2"/>
    <property type="match status" value="1"/>
</dbReference>
<evidence type="ECO:0000256" key="3">
    <source>
        <dbReference type="ARBA" id="ARBA00022989"/>
    </source>
</evidence>
<feature type="transmembrane region" description="Helical" evidence="5">
    <location>
        <begin position="166"/>
        <end position="189"/>
    </location>
</feature>
<evidence type="ECO:0000313" key="7">
    <source>
        <dbReference type="Proteomes" id="UP001064632"/>
    </source>
</evidence>
<keyword evidence="2 5" id="KW-0812">Transmembrane</keyword>
<dbReference type="InterPro" id="IPR050598">
    <property type="entry name" value="AminoAcid_Transporter"/>
</dbReference>
<evidence type="ECO:0000256" key="1">
    <source>
        <dbReference type="ARBA" id="ARBA00004141"/>
    </source>
</evidence>
<evidence type="ECO:0000256" key="2">
    <source>
        <dbReference type="ARBA" id="ARBA00022692"/>
    </source>
</evidence>
<evidence type="ECO:0000256" key="4">
    <source>
        <dbReference type="ARBA" id="ARBA00023136"/>
    </source>
</evidence>
<feature type="transmembrane region" description="Helical" evidence="5">
    <location>
        <begin position="130"/>
        <end position="154"/>
    </location>
</feature>
<dbReference type="PIRSF" id="PIRSF006060">
    <property type="entry name" value="AA_transporter"/>
    <property type="match status" value="1"/>
</dbReference>
<feature type="transmembrane region" description="Helical" evidence="5">
    <location>
        <begin position="209"/>
        <end position="232"/>
    </location>
</feature>
<dbReference type="PANTHER" id="PTHR11785:SF512">
    <property type="entry name" value="SOBREMESA, ISOFORM B"/>
    <property type="match status" value="1"/>
</dbReference>
<dbReference type="Gene3D" id="1.20.1740.10">
    <property type="entry name" value="Amino acid/polyamine transporter I"/>
    <property type="match status" value="1"/>
</dbReference>
<keyword evidence="3 5" id="KW-1133">Transmembrane helix</keyword>
<dbReference type="RefSeq" id="WP_261696056.1">
    <property type="nucleotide sequence ID" value="NZ_CP104694.1"/>
</dbReference>
<dbReference type="PANTHER" id="PTHR11785">
    <property type="entry name" value="AMINO ACID TRANSPORTER"/>
    <property type="match status" value="1"/>
</dbReference>
<organism evidence="6 7">
    <name type="scientific">Tahibacter amnicola</name>
    <dbReference type="NCBI Taxonomy" id="2976241"/>
    <lineage>
        <taxon>Bacteria</taxon>
        <taxon>Pseudomonadati</taxon>
        <taxon>Pseudomonadota</taxon>
        <taxon>Gammaproteobacteria</taxon>
        <taxon>Lysobacterales</taxon>
        <taxon>Rhodanobacteraceae</taxon>
        <taxon>Tahibacter</taxon>
    </lineage>
</organism>
<feature type="transmembrane region" description="Helical" evidence="5">
    <location>
        <begin position="354"/>
        <end position="375"/>
    </location>
</feature>
<reference evidence="6" key="1">
    <citation type="submission" date="2022-09" db="EMBL/GenBank/DDBJ databases">
        <title>Tahibacter sp. nov., isolated from a fresh water.</title>
        <authorList>
            <person name="Baek J.H."/>
            <person name="Lee J.K."/>
            <person name="Kim J.M."/>
            <person name="Jeon C.O."/>
        </authorList>
    </citation>
    <scope>NUCLEOTIDE SEQUENCE</scope>
    <source>
        <strain evidence="6">W38</strain>
    </source>
</reference>
<evidence type="ECO:0000313" key="6">
    <source>
        <dbReference type="EMBL" id="UXI69098.1"/>
    </source>
</evidence>
<dbReference type="EMBL" id="CP104694">
    <property type="protein sequence ID" value="UXI69098.1"/>
    <property type="molecule type" value="Genomic_DNA"/>
</dbReference>
<proteinExistence type="predicted"/>
<keyword evidence="7" id="KW-1185">Reference proteome</keyword>
<feature type="transmembrane region" description="Helical" evidence="5">
    <location>
        <begin position="309"/>
        <end position="334"/>
    </location>
</feature>
<accession>A0ABY6BGF6</accession>
<feature type="transmembrane region" description="Helical" evidence="5">
    <location>
        <begin position="443"/>
        <end position="459"/>
    </location>
</feature>
<protein>
    <submittedName>
        <fullName evidence="6">Amino acid permease</fullName>
    </submittedName>
</protein>
<sequence length="472" mass="50682">MTQSDSSFHRSLTLLDGTMLVAGSMIGSGIFIVSADIARNVGSAGYLILVWLISALMTIVGALSYGELSAMYPKAGGQYVYLREAWGRLPAFLYGWSFFTVIQTGTIAAVGVAFAKFAAYLFPALGDQNILFSAGVFKLSAAQLVSIALIFFLTFVNSRGVENGKWIQTVFTLAKIVSVLALVLFGVFLGARSEIWSANWANAWQGVTAVDTGTVALALLPAIGVSMVGALFSSDSWNSVTFIAGEIRDPKRNVGLSLFLGTAIVCTLYVVANLMYLAVMPLDGIAHAEADRVGVAAAQAAFGPAGTTVIALLIMVSTFGCVNGLVMSGARVYYTMANDGLFFRQVGTLNKRAVPGWGLWLQAIYASVLCLSGRYGDLLDYVIFVVLLFYILTIAGLFRLRATRPEAERPYRAFGYPLLPALYIALAVAICVALLIWRPTYTWPGLGIVLLGVPTYYYLRQRGQATPALDTP</sequence>
<keyword evidence="4 5" id="KW-0472">Membrane</keyword>